<evidence type="ECO:0008006" key="10">
    <source>
        <dbReference type="Google" id="ProtNLM"/>
    </source>
</evidence>
<dbReference type="Proteomes" id="UP000663860">
    <property type="component" value="Unassembled WGS sequence"/>
</dbReference>
<sequence length="329" mass="38022">MSCTASSNEQIVDALGDISQVCSIISFYYEESIVIIVTKNNEMAVTKEIEESFQPVPRPNGGDWLAQHKERGQTLESFQKTSSKAIPHGTHKTIYIQPIGSFNHPRAAPLDVIIKFVRIFFSGCEVELLPTVDFTKDMRKRDLGGQPQYLTGDFHNYLVQTRPQRDPRRELLCVAVTMADIYPGEGWNFVYGEARPKDGVGVYSFARLDPLFYRADFEEILRTSLTEEHRILMFRRCIKVLLHEIGHLFGLNHCIYYVCLMNGANNEKEMDRQPLYLCPICLCKLHSTLQFDVQHLYETFADQCDKHGLEAECSWYQKRLEYIDQIERC</sequence>
<dbReference type="PANTHER" id="PTHR15910">
    <property type="entry name" value="ARCHAEMETZINCIN"/>
    <property type="match status" value="1"/>
</dbReference>
<evidence type="ECO:0000256" key="3">
    <source>
        <dbReference type="ARBA" id="ARBA00022723"/>
    </source>
</evidence>
<protein>
    <recommendedName>
        <fullName evidence="10">Archaemetzincin-2</fullName>
    </recommendedName>
</protein>
<comment type="cofactor">
    <cofactor evidence="1">
        <name>Zn(2+)</name>
        <dbReference type="ChEBI" id="CHEBI:29105"/>
    </cofactor>
</comment>
<evidence type="ECO:0000256" key="6">
    <source>
        <dbReference type="ARBA" id="ARBA00023049"/>
    </source>
</evidence>
<dbReference type="Pfam" id="PF07998">
    <property type="entry name" value="Peptidase_M54"/>
    <property type="match status" value="1"/>
</dbReference>
<evidence type="ECO:0000256" key="2">
    <source>
        <dbReference type="ARBA" id="ARBA00022670"/>
    </source>
</evidence>
<dbReference type="EMBL" id="CAJOBB010013313">
    <property type="protein sequence ID" value="CAF4288822.1"/>
    <property type="molecule type" value="Genomic_DNA"/>
</dbReference>
<dbReference type="GO" id="GO:0006508">
    <property type="term" value="P:proteolysis"/>
    <property type="evidence" value="ECO:0007669"/>
    <property type="project" value="UniProtKB-KW"/>
</dbReference>
<evidence type="ECO:0000256" key="1">
    <source>
        <dbReference type="ARBA" id="ARBA00001947"/>
    </source>
</evidence>
<keyword evidence="3" id="KW-0479">Metal-binding</keyword>
<keyword evidence="5" id="KW-0862">Zinc</keyword>
<keyword evidence="6" id="KW-0482">Metalloprotease</keyword>
<evidence type="ECO:0000313" key="8">
    <source>
        <dbReference type="EMBL" id="CAF4288822.1"/>
    </source>
</evidence>
<dbReference type="PANTHER" id="PTHR15910:SF1">
    <property type="entry name" value="ARCHAEMETZINCIN-2"/>
    <property type="match status" value="1"/>
</dbReference>
<accession>A0A820H296</accession>
<dbReference type="AlphaFoldDB" id="A0A820H296"/>
<dbReference type="CDD" id="cd11375">
    <property type="entry name" value="Peptidase_M54"/>
    <property type="match status" value="1"/>
</dbReference>
<evidence type="ECO:0000256" key="5">
    <source>
        <dbReference type="ARBA" id="ARBA00022833"/>
    </source>
</evidence>
<keyword evidence="4" id="KW-0378">Hydrolase</keyword>
<keyword evidence="2" id="KW-0645">Protease</keyword>
<reference evidence="8" key="1">
    <citation type="submission" date="2021-02" db="EMBL/GenBank/DDBJ databases">
        <authorList>
            <person name="Nowell W R."/>
        </authorList>
    </citation>
    <scope>NUCLEOTIDE SEQUENCE</scope>
</reference>
<dbReference type="SUPFAM" id="SSF55486">
    <property type="entry name" value="Metalloproteases ('zincins'), catalytic domain"/>
    <property type="match status" value="1"/>
</dbReference>
<dbReference type="GO" id="GO:0008237">
    <property type="term" value="F:metallopeptidase activity"/>
    <property type="evidence" value="ECO:0007669"/>
    <property type="project" value="UniProtKB-KW"/>
</dbReference>
<evidence type="ECO:0000313" key="7">
    <source>
        <dbReference type="EMBL" id="CAF0712107.1"/>
    </source>
</evidence>
<dbReference type="EMBL" id="CAJNOE010000001">
    <property type="protein sequence ID" value="CAF0712107.1"/>
    <property type="molecule type" value="Genomic_DNA"/>
</dbReference>
<dbReference type="Gene3D" id="3.40.390.10">
    <property type="entry name" value="Collagenase (Catalytic Domain)"/>
    <property type="match status" value="1"/>
</dbReference>
<organism evidence="8 9">
    <name type="scientific">Adineta steineri</name>
    <dbReference type="NCBI Taxonomy" id="433720"/>
    <lineage>
        <taxon>Eukaryota</taxon>
        <taxon>Metazoa</taxon>
        <taxon>Spiralia</taxon>
        <taxon>Gnathifera</taxon>
        <taxon>Rotifera</taxon>
        <taxon>Eurotatoria</taxon>
        <taxon>Bdelloidea</taxon>
        <taxon>Adinetida</taxon>
        <taxon>Adinetidae</taxon>
        <taxon>Adineta</taxon>
    </lineage>
</organism>
<proteinExistence type="predicted"/>
<gene>
    <name evidence="7" type="ORF">IZO911_LOCUS126</name>
    <name evidence="8" type="ORF">KXQ929_LOCUS44869</name>
</gene>
<comment type="caution">
    <text evidence="8">The sequence shown here is derived from an EMBL/GenBank/DDBJ whole genome shotgun (WGS) entry which is preliminary data.</text>
</comment>
<dbReference type="InterPro" id="IPR012962">
    <property type="entry name" value="Pept_M54_archaemetzincn"/>
</dbReference>
<dbReference type="GO" id="GO:0046872">
    <property type="term" value="F:metal ion binding"/>
    <property type="evidence" value="ECO:0007669"/>
    <property type="project" value="UniProtKB-KW"/>
</dbReference>
<dbReference type="InterPro" id="IPR024079">
    <property type="entry name" value="MetalloPept_cat_dom_sf"/>
</dbReference>
<evidence type="ECO:0000313" key="9">
    <source>
        <dbReference type="Proteomes" id="UP000663868"/>
    </source>
</evidence>
<evidence type="ECO:0000256" key="4">
    <source>
        <dbReference type="ARBA" id="ARBA00022801"/>
    </source>
</evidence>
<name>A0A820H296_9BILA</name>
<dbReference type="Proteomes" id="UP000663868">
    <property type="component" value="Unassembled WGS sequence"/>
</dbReference>